<gene>
    <name evidence="3" type="ORF">IAC76_04345</name>
</gene>
<dbReference type="SUPFAM" id="SSF55073">
    <property type="entry name" value="Nucleotide cyclase"/>
    <property type="match status" value="1"/>
</dbReference>
<dbReference type="Gene3D" id="1.10.3210.10">
    <property type="entry name" value="Hypothetical protein af1432"/>
    <property type="match status" value="1"/>
</dbReference>
<evidence type="ECO:0000313" key="4">
    <source>
        <dbReference type="Proteomes" id="UP000823632"/>
    </source>
</evidence>
<dbReference type="NCBIfam" id="TIGR00254">
    <property type="entry name" value="GGDEF"/>
    <property type="match status" value="1"/>
</dbReference>
<dbReference type="SUPFAM" id="SSF55781">
    <property type="entry name" value="GAF domain-like"/>
    <property type="match status" value="1"/>
</dbReference>
<dbReference type="CDD" id="cd00077">
    <property type="entry name" value="HDc"/>
    <property type="match status" value="1"/>
</dbReference>
<dbReference type="Proteomes" id="UP000823632">
    <property type="component" value="Unassembled WGS sequence"/>
</dbReference>
<dbReference type="InterPro" id="IPR037522">
    <property type="entry name" value="HD_GYP_dom"/>
</dbReference>
<dbReference type="PROSITE" id="PS50887">
    <property type="entry name" value="GGDEF"/>
    <property type="match status" value="1"/>
</dbReference>
<sequence length="631" mass="71912">MKFFDKINEIRRKISEVENNIYSGKQDYLEIYERNLQLEQEIAERTHELNIANRRMLTLQHIWDMMNSAKPLINVLETIVNSIQGELGYLHCTIMRKLLDENNLPYLSVVAEAKDETIDRANKILNRSIQSRKLAYTEGSIFAETITTRKIIQSKDIAATLKTIMPEIEQEKVNEILSDKEVKSIITIPLYSRDTAFGVFCVFSSREELAQSETDFLSMFAGQIEMAITIADLFEAVKQQAVTDGLTGLYNRRYFEEYLAKEVTRSKRSGQPFSIIGIDLDFLKQINDKYGHAFGDIAIKSVADVLKSNARSIDTAARMGGEEFNIILPGISSEGAMTAAERIRKTIEEKPLDTIGHVTASIGVATFLEHSDNIEEVLELTDQAMYESKRNGRNRVTMAKNVSETSWQEIAVNTFTDILSKHNMPIPQELSDDLCRKLKENQSQKDVLYTVADILTLTYNPLHEKGVIKSKLLTAVSLAKRFDLPKEEIDKLKIAILLYDIGNLMLPKELLQKTTPLTAEEIDHIKEHPLIAAKEILKPISYIQDIIPIIEHHHENWDGSGYPANIKHEEIPLTSQIILIVDSYFALTEQRPYRNKLSPKDALIEIKKDSGKKWNETLVNEFVTLIEHDLN</sequence>
<proteinExistence type="predicted"/>
<dbReference type="Pfam" id="PF00990">
    <property type="entry name" value="GGDEF"/>
    <property type="match status" value="1"/>
</dbReference>
<dbReference type="InterPro" id="IPR000160">
    <property type="entry name" value="GGDEF_dom"/>
</dbReference>
<feature type="domain" description="HD-GYP" evidence="2">
    <location>
        <begin position="440"/>
        <end position="631"/>
    </location>
</feature>
<dbReference type="AlphaFoldDB" id="A0A9D9GXD5"/>
<name>A0A9D9GXD5_9BACT</name>
<dbReference type="SMART" id="SM00065">
    <property type="entry name" value="GAF"/>
    <property type="match status" value="1"/>
</dbReference>
<dbReference type="CDD" id="cd01949">
    <property type="entry name" value="GGDEF"/>
    <property type="match status" value="1"/>
</dbReference>
<reference evidence="3" key="1">
    <citation type="submission" date="2020-10" db="EMBL/GenBank/DDBJ databases">
        <authorList>
            <person name="Gilroy R."/>
        </authorList>
    </citation>
    <scope>NUCLEOTIDE SEQUENCE</scope>
    <source>
        <strain evidence="3">10192</strain>
    </source>
</reference>
<dbReference type="PROSITE" id="PS51832">
    <property type="entry name" value="HD_GYP"/>
    <property type="match status" value="1"/>
</dbReference>
<accession>A0A9D9GXD5</accession>
<dbReference type="Gene3D" id="3.30.450.40">
    <property type="match status" value="1"/>
</dbReference>
<dbReference type="Pfam" id="PF13487">
    <property type="entry name" value="HD_5"/>
    <property type="match status" value="1"/>
</dbReference>
<dbReference type="InterPro" id="IPR029016">
    <property type="entry name" value="GAF-like_dom_sf"/>
</dbReference>
<dbReference type="InterPro" id="IPR003607">
    <property type="entry name" value="HD/PDEase_dom"/>
</dbReference>
<dbReference type="InterPro" id="IPR029787">
    <property type="entry name" value="Nucleotide_cyclase"/>
</dbReference>
<organism evidence="3 4">
    <name type="scientific">Candidatus Scatousia excrementipullorum</name>
    <dbReference type="NCBI Taxonomy" id="2840936"/>
    <lineage>
        <taxon>Bacteria</taxon>
        <taxon>Candidatus Scatousia</taxon>
    </lineage>
</organism>
<reference evidence="3" key="2">
    <citation type="journal article" date="2021" name="PeerJ">
        <title>Extensive microbial diversity within the chicken gut microbiome revealed by metagenomics and culture.</title>
        <authorList>
            <person name="Gilroy R."/>
            <person name="Ravi A."/>
            <person name="Getino M."/>
            <person name="Pursley I."/>
            <person name="Horton D.L."/>
            <person name="Alikhan N.F."/>
            <person name="Baker D."/>
            <person name="Gharbi K."/>
            <person name="Hall N."/>
            <person name="Watson M."/>
            <person name="Adriaenssens E.M."/>
            <person name="Foster-Nyarko E."/>
            <person name="Jarju S."/>
            <person name="Secka A."/>
            <person name="Antonio M."/>
            <person name="Oren A."/>
            <person name="Chaudhuri R.R."/>
            <person name="La Ragione R."/>
            <person name="Hildebrand F."/>
            <person name="Pallen M.J."/>
        </authorList>
    </citation>
    <scope>NUCLEOTIDE SEQUENCE</scope>
    <source>
        <strain evidence="3">10192</strain>
    </source>
</reference>
<dbReference type="Gene3D" id="3.30.70.270">
    <property type="match status" value="1"/>
</dbReference>
<dbReference type="EMBL" id="JADIND010000092">
    <property type="protein sequence ID" value="MBO8430595.1"/>
    <property type="molecule type" value="Genomic_DNA"/>
</dbReference>
<comment type="caution">
    <text evidence="3">The sequence shown here is derived from an EMBL/GenBank/DDBJ whole genome shotgun (WGS) entry which is preliminary data.</text>
</comment>
<dbReference type="Pfam" id="PF01590">
    <property type="entry name" value="GAF"/>
    <property type="match status" value="1"/>
</dbReference>
<dbReference type="PANTHER" id="PTHR45138:SF9">
    <property type="entry name" value="DIGUANYLATE CYCLASE DGCM-RELATED"/>
    <property type="match status" value="1"/>
</dbReference>
<evidence type="ECO:0000259" key="1">
    <source>
        <dbReference type="PROSITE" id="PS50887"/>
    </source>
</evidence>
<dbReference type="InterPro" id="IPR050469">
    <property type="entry name" value="Diguanylate_Cyclase"/>
</dbReference>
<dbReference type="InterPro" id="IPR043128">
    <property type="entry name" value="Rev_trsase/Diguanyl_cyclase"/>
</dbReference>
<dbReference type="PANTHER" id="PTHR45138">
    <property type="entry name" value="REGULATORY COMPONENTS OF SENSORY TRANSDUCTION SYSTEM"/>
    <property type="match status" value="1"/>
</dbReference>
<evidence type="ECO:0000259" key="2">
    <source>
        <dbReference type="PROSITE" id="PS51832"/>
    </source>
</evidence>
<protein>
    <submittedName>
        <fullName evidence="3">Diguanylate cyclase</fullName>
    </submittedName>
</protein>
<dbReference type="SMART" id="SM00267">
    <property type="entry name" value="GGDEF"/>
    <property type="match status" value="1"/>
</dbReference>
<dbReference type="InterPro" id="IPR003018">
    <property type="entry name" value="GAF"/>
</dbReference>
<evidence type="ECO:0000313" key="3">
    <source>
        <dbReference type="EMBL" id="MBO8430595.1"/>
    </source>
</evidence>
<dbReference type="FunFam" id="3.30.70.270:FF:000001">
    <property type="entry name" value="Diguanylate cyclase domain protein"/>
    <property type="match status" value="1"/>
</dbReference>
<dbReference type="SUPFAM" id="SSF109604">
    <property type="entry name" value="HD-domain/PDEase-like"/>
    <property type="match status" value="1"/>
</dbReference>
<feature type="domain" description="GGDEF" evidence="1">
    <location>
        <begin position="271"/>
        <end position="401"/>
    </location>
</feature>
<dbReference type="GO" id="GO:0052621">
    <property type="term" value="F:diguanylate cyclase activity"/>
    <property type="evidence" value="ECO:0007669"/>
    <property type="project" value="TreeGrafter"/>
</dbReference>